<dbReference type="SUPFAM" id="SSF46785">
    <property type="entry name" value="Winged helix' DNA-binding domain"/>
    <property type="match status" value="1"/>
</dbReference>
<dbReference type="RefSeq" id="WP_096801759.1">
    <property type="nucleotide sequence ID" value="NZ_CP023563.1"/>
</dbReference>
<proteinExistence type="predicted"/>
<reference evidence="5" key="1">
    <citation type="submission" date="2017-09" db="EMBL/GenBank/DDBJ databases">
        <title>Brachybacterium sp. VM2412.</title>
        <authorList>
            <person name="Tak E.J."/>
            <person name="Bae J.-W."/>
        </authorList>
    </citation>
    <scope>NUCLEOTIDE SEQUENCE [LARGE SCALE GENOMIC DNA]</scope>
    <source>
        <strain evidence="5">VM2412</strain>
    </source>
</reference>
<name>A0A291GJV8_9MICO</name>
<dbReference type="KEGG" id="brz:CFK38_03110"/>
<evidence type="ECO:0000259" key="3">
    <source>
        <dbReference type="Pfam" id="PF04326"/>
    </source>
</evidence>
<feature type="domain" description="Schlafen AlbA-2" evidence="3">
    <location>
        <begin position="36"/>
        <end position="148"/>
    </location>
</feature>
<dbReference type="Pfam" id="PF13749">
    <property type="entry name" value="HATPase_c_4"/>
    <property type="match status" value="1"/>
</dbReference>
<protein>
    <submittedName>
        <fullName evidence="4">AAA family ATPase</fullName>
    </submittedName>
</protein>
<dbReference type="InterPro" id="IPR036388">
    <property type="entry name" value="WH-like_DNA-bd_sf"/>
</dbReference>
<evidence type="ECO:0000256" key="1">
    <source>
        <dbReference type="SAM" id="MobiDB-lite"/>
    </source>
</evidence>
<dbReference type="InterPro" id="IPR038461">
    <property type="entry name" value="Schlafen_AlbA_2_dom_sf"/>
</dbReference>
<evidence type="ECO:0000313" key="5">
    <source>
        <dbReference type="Proteomes" id="UP000218165"/>
    </source>
</evidence>
<dbReference type="Gene3D" id="1.10.10.10">
    <property type="entry name" value="Winged helix-like DNA-binding domain superfamily/Winged helix DNA-binding domain"/>
    <property type="match status" value="1"/>
</dbReference>
<dbReference type="Gene3D" id="3.30.565.60">
    <property type="match status" value="1"/>
</dbReference>
<dbReference type="Pfam" id="PF01022">
    <property type="entry name" value="HTH_5"/>
    <property type="match status" value="1"/>
</dbReference>
<dbReference type="PANTHER" id="PTHR30595">
    <property type="entry name" value="GLPR-RELATED TRANSCRIPTIONAL REPRESSOR"/>
    <property type="match status" value="1"/>
</dbReference>
<feature type="domain" description="HTH arsR-type" evidence="2">
    <location>
        <begin position="511"/>
        <end position="554"/>
    </location>
</feature>
<organism evidence="4 5">
    <name type="scientific">Brachybacterium vulturis</name>
    <dbReference type="NCBI Taxonomy" id="2017484"/>
    <lineage>
        <taxon>Bacteria</taxon>
        <taxon>Bacillati</taxon>
        <taxon>Actinomycetota</taxon>
        <taxon>Actinomycetes</taxon>
        <taxon>Micrococcales</taxon>
        <taxon>Dermabacteraceae</taxon>
        <taxon>Brachybacterium</taxon>
    </lineage>
</organism>
<dbReference type="Gene3D" id="3.30.950.30">
    <property type="entry name" value="Schlafen, AAA domain"/>
    <property type="match status" value="1"/>
</dbReference>
<gene>
    <name evidence="4" type="ORF">CFK38_03110</name>
</gene>
<keyword evidence="5" id="KW-1185">Reference proteome</keyword>
<dbReference type="InterPro" id="IPR038475">
    <property type="entry name" value="RecG_C_sf"/>
</dbReference>
<evidence type="ECO:0000259" key="2">
    <source>
        <dbReference type="Pfam" id="PF01022"/>
    </source>
</evidence>
<dbReference type="PANTHER" id="PTHR30595:SF6">
    <property type="entry name" value="SCHLAFEN ALBA-2 DOMAIN-CONTAINING PROTEIN"/>
    <property type="match status" value="1"/>
</dbReference>
<dbReference type="EMBL" id="CP023563">
    <property type="protein sequence ID" value="ATG50619.1"/>
    <property type="molecule type" value="Genomic_DNA"/>
</dbReference>
<evidence type="ECO:0000313" key="4">
    <source>
        <dbReference type="EMBL" id="ATG50619.1"/>
    </source>
</evidence>
<sequence length="573" mass="62007">MRDQELREHVIRLRRQGRDDALVEATAAGGGVPKSVWQTISAFANTDGGLIILGLDEQTDFGPVEGFDPQRILDALHSGLDDSHSADPKVLPIPPHDPRHADVDGAPVVTLRVGALHEVPGAVMPCFVSAQGIERGSYKRVGDADKHLSPYETHLLRSRRSPDRTDREEVTGTTPADLSSELVGRTLDGLRHRSRALTGIDAGDSLGGLLRVNAVSSAGVPTLAGYLAIGVYPQQEFPHLVIDVAVHPGTEKSRDPTVRFLDRQSCDGPLPQAVDDAVRATLRNLRSRRVVDGATGIDVPEIPAEVLREAITNGVMHRDYSAFARGQQVAVDIFADRVEVKSPGGFWGDRTKENVAEGYSTARNENLVRLLTVVPMPDGRSTVAENQGSGVPLMVTAMRQQGLPAPDYSTSTIDHVVVRLARFGLIEPDMEAWLDGLPDREQRERAHDAALALAKLNGHVSVVDLRNNLGLDSDDCRAALAQLVADGLLVGMNDGPYVLTDLQMTDSVSGARWQILSLLDGSLPKSIAEISEATGKTRSALRPLLRDLVEQELVVATAPPQSRNRKYLLPPRR</sequence>
<dbReference type="GO" id="GO:0003700">
    <property type="term" value="F:DNA-binding transcription factor activity"/>
    <property type="evidence" value="ECO:0007669"/>
    <property type="project" value="InterPro"/>
</dbReference>
<feature type="compositionally biased region" description="Basic and acidic residues" evidence="1">
    <location>
        <begin position="160"/>
        <end position="170"/>
    </location>
</feature>
<dbReference type="Pfam" id="PF04326">
    <property type="entry name" value="SLFN_AlbA_2"/>
    <property type="match status" value="1"/>
</dbReference>
<dbReference type="InterPro" id="IPR001845">
    <property type="entry name" value="HTH_ArsR_DNA-bd_dom"/>
</dbReference>
<accession>A0A291GJV8</accession>
<feature type="region of interest" description="Disordered" evidence="1">
    <location>
        <begin position="155"/>
        <end position="174"/>
    </location>
</feature>
<dbReference type="AlphaFoldDB" id="A0A291GJV8"/>
<dbReference type="OrthoDB" id="9805115at2"/>
<dbReference type="InterPro" id="IPR007421">
    <property type="entry name" value="Schlafen_AlbA_2_dom"/>
</dbReference>
<dbReference type="Proteomes" id="UP000218165">
    <property type="component" value="Chromosome"/>
</dbReference>
<dbReference type="InterPro" id="IPR036390">
    <property type="entry name" value="WH_DNA-bd_sf"/>
</dbReference>